<name>A0AAD3HBC6_9STRA</name>
<dbReference type="InterPro" id="IPR017871">
    <property type="entry name" value="ABC_transporter-like_CS"/>
</dbReference>
<dbReference type="PROSITE" id="PS50222">
    <property type="entry name" value="EF_HAND_2"/>
    <property type="match status" value="1"/>
</dbReference>
<comment type="subcellular location">
    <subcellularLocation>
        <location evidence="1">Membrane</location>
        <topology evidence="1">Multi-pass membrane protein</topology>
    </subcellularLocation>
</comment>
<keyword evidence="4" id="KW-0547">Nucleotide-binding</keyword>
<dbReference type="PROSITE" id="PS50106">
    <property type="entry name" value="PDZ"/>
    <property type="match status" value="1"/>
</dbReference>
<evidence type="ECO:0000256" key="4">
    <source>
        <dbReference type="ARBA" id="ARBA00022741"/>
    </source>
</evidence>
<dbReference type="InterPro" id="IPR011992">
    <property type="entry name" value="EF-hand-dom_pair"/>
</dbReference>
<dbReference type="InterPro" id="IPR001478">
    <property type="entry name" value="PDZ"/>
</dbReference>
<reference evidence="13 14" key="1">
    <citation type="journal article" date="2021" name="Sci. Rep.">
        <title>The genome of the diatom Chaetoceros tenuissimus carries an ancient integrated fragment of an extant virus.</title>
        <authorList>
            <person name="Hongo Y."/>
            <person name="Kimura K."/>
            <person name="Takaki Y."/>
            <person name="Yoshida Y."/>
            <person name="Baba S."/>
            <person name="Kobayashi G."/>
            <person name="Nagasaki K."/>
            <person name="Hano T."/>
            <person name="Tomaru Y."/>
        </authorList>
    </citation>
    <scope>NUCLEOTIDE SEQUENCE [LARGE SCALE GENOMIC DNA]</scope>
    <source>
        <strain evidence="13 14">NIES-3715</strain>
    </source>
</reference>
<dbReference type="SUPFAM" id="SSF50156">
    <property type="entry name" value="PDZ domain-like"/>
    <property type="match status" value="1"/>
</dbReference>
<dbReference type="PROSITE" id="PS00018">
    <property type="entry name" value="EF_HAND_1"/>
    <property type="match status" value="1"/>
</dbReference>
<dbReference type="GO" id="GO:0005524">
    <property type="term" value="F:ATP binding"/>
    <property type="evidence" value="ECO:0007669"/>
    <property type="project" value="UniProtKB-KW"/>
</dbReference>
<dbReference type="InterPro" id="IPR027417">
    <property type="entry name" value="P-loop_NTPase"/>
</dbReference>
<dbReference type="InterPro" id="IPR002048">
    <property type="entry name" value="EF_hand_dom"/>
</dbReference>
<evidence type="ECO:0000256" key="1">
    <source>
        <dbReference type="ARBA" id="ARBA00004141"/>
    </source>
</evidence>
<dbReference type="GO" id="GO:0005509">
    <property type="term" value="F:calcium ion binding"/>
    <property type="evidence" value="ECO:0007669"/>
    <property type="project" value="InterPro"/>
</dbReference>
<dbReference type="InterPro" id="IPR043926">
    <property type="entry name" value="ABCG_dom"/>
</dbReference>
<feature type="domain" description="EF-hand" evidence="11">
    <location>
        <begin position="200"/>
        <end position="229"/>
    </location>
</feature>
<evidence type="ECO:0000256" key="7">
    <source>
        <dbReference type="ARBA" id="ARBA00022989"/>
    </source>
</evidence>
<dbReference type="SUPFAM" id="SSF47473">
    <property type="entry name" value="EF-hand"/>
    <property type="match status" value="1"/>
</dbReference>
<evidence type="ECO:0000259" key="11">
    <source>
        <dbReference type="PROSITE" id="PS50222"/>
    </source>
</evidence>
<dbReference type="Gene3D" id="3.30.300.320">
    <property type="match status" value="2"/>
</dbReference>
<dbReference type="InterPro" id="IPR003439">
    <property type="entry name" value="ABC_transporter-like_ATP-bd"/>
</dbReference>
<dbReference type="Pfam" id="PF00005">
    <property type="entry name" value="ABC_tran"/>
    <property type="match status" value="1"/>
</dbReference>
<keyword evidence="5" id="KW-0106">Calcium</keyword>
<organism evidence="13 14">
    <name type="scientific">Chaetoceros tenuissimus</name>
    <dbReference type="NCBI Taxonomy" id="426638"/>
    <lineage>
        <taxon>Eukaryota</taxon>
        <taxon>Sar</taxon>
        <taxon>Stramenopiles</taxon>
        <taxon>Ochrophyta</taxon>
        <taxon>Bacillariophyta</taxon>
        <taxon>Coscinodiscophyceae</taxon>
        <taxon>Chaetocerotophycidae</taxon>
        <taxon>Chaetocerotales</taxon>
        <taxon>Chaetocerotaceae</taxon>
        <taxon>Chaetoceros</taxon>
    </lineage>
</organism>
<accession>A0AAD3HBC6</accession>
<feature type="domain" description="ABC transporter" evidence="12">
    <location>
        <begin position="412"/>
        <end position="656"/>
    </location>
</feature>
<dbReference type="InterPro" id="IPR036034">
    <property type="entry name" value="PDZ_sf"/>
</dbReference>
<dbReference type="PROSITE" id="PS50893">
    <property type="entry name" value="ABC_TRANSPORTER_2"/>
    <property type="match status" value="1"/>
</dbReference>
<dbReference type="SUPFAM" id="SSF52540">
    <property type="entry name" value="P-loop containing nucleoside triphosphate hydrolases"/>
    <property type="match status" value="1"/>
</dbReference>
<comment type="caution">
    <text evidence="13">The sequence shown here is derived from an EMBL/GenBank/DDBJ whole genome shotgun (WGS) entry which is preliminary data.</text>
</comment>
<evidence type="ECO:0000256" key="6">
    <source>
        <dbReference type="ARBA" id="ARBA00022840"/>
    </source>
</evidence>
<gene>
    <name evidence="13" type="ORF">CTEN210_13360</name>
</gene>
<dbReference type="InterPro" id="IPR003593">
    <property type="entry name" value="AAA+_ATPase"/>
</dbReference>
<dbReference type="Gene3D" id="2.30.42.10">
    <property type="match status" value="1"/>
</dbReference>
<feature type="transmembrane region" description="Helical" evidence="9">
    <location>
        <begin position="118"/>
        <end position="139"/>
    </location>
</feature>
<feature type="transmembrane region" description="Helical" evidence="9">
    <location>
        <begin position="1208"/>
        <end position="1227"/>
    </location>
</feature>
<dbReference type="CDD" id="cd00136">
    <property type="entry name" value="PDZ_canonical"/>
    <property type="match status" value="1"/>
</dbReference>
<keyword evidence="2" id="KW-0813">Transport</keyword>
<evidence type="ECO:0000313" key="14">
    <source>
        <dbReference type="Proteomes" id="UP001054902"/>
    </source>
</evidence>
<evidence type="ECO:0000256" key="3">
    <source>
        <dbReference type="ARBA" id="ARBA00022692"/>
    </source>
</evidence>
<dbReference type="SMART" id="SM00382">
    <property type="entry name" value="AAA"/>
    <property type="match status" value="1"/>
</dbReference>
<dbReference type="GO" id="GO:0016020">
    <property type="term" value="C:membrane"/>
    <property type="evidence" value="ECO:0007669"/>
    <property type="project" value="UniProtKB-SubCell"/>
</dbReference>
<dbReference type="FunFam" id="3.40.50.300:FF:000367">
    <property type="entry name" value="ABC transporter G family member 24"/>
    <property type="match status" value="1"/>
</dbReference>
<dbReference type="GO" id="GO:0140359">
    <property type="term" value="F:ABC-type transporter activity"/>
    <property type="evidence" value="ECO:0007669"/>
    <property type="project" value="InterPro"/>
</dbReference>
<dbReference type="Proteomes" id="UP001054902">
    <property type="component" value="Unassembled WGS sequence"/>
</dbReference>
<dbReference type="CDD" id="cd03213">
    <property type="entry name" value="ABCG_EPDR"/>
    <property type="match status" value="1"/>
</dbReference>
<dbReference type="Gene3D" id="1.10.238.10">
    <property type="entry name" value="EF-hand"/>
    <property type="match status" value="1"/>
</dbReference>
<feature type="transmembrane region" description="Helical" evidence="9">
    <location>
        <begin position="946"/>
        <end position="966"/>
    </location>
</feature>
<dbReference type="EMBL" id="BLLK01000057">
    <property type="protein sequence ID" value="GFH56884.1"/>
    <property type="molecule type" value="Genomic_DNA"/>
</dbReference>
<keyword evidence="6" id="KW-0067">ATP-binding</keyword>
<dbReference type="Gene3D" id="3.40.50.300">
    <property type="entry name" value="P-loop containing nucleotide triphosphate hydrolases"/>
    <property type="match status" value="1"/>
</dbReference>
<keyword evidence="8 9" id="KW-0472">Membrane</keyword>
<feature type="transmembrane region" description="Helical" evidence="9">
    <location>
        <begin position="986"/>
        <end position="1010"/>
    </location>
</feature>
<sequence length="1459" mass="162428">MSSSNSDEELICPKGYICDFYNDTIVKPLRTYSCKQLQLDVIEEGYGDILAGIYCKNDTLENGGAQISNCPSGHYCPDPDVDPIVCRAGVYCPAKSAKEDQYPCRNCKEGATRYSIDILSLTILVLLTIVLPILVLIISKIRTSLRKEKQNSAPLRGDLKPSFRSVQKMKEILKMIDERLGDTYVCKFDKEGNIIGHDNDKLFDAIDVDGSGIISYEELDKAMALTGDQLNMFIRQMNRKAGNEDNDKFISRECFVKYFFETIQAASNFDPTVEDAKLVFDSIPRNNKESMGGVDMVALESLYASSLSTFLSEKQILTLIRLFEARLKTMERNVVHGNDEIEVVAGDAHENDDGSLAQDVPSQRSTGITGSRSLLKRSSSLHITKEEFLNLYPVLLHEMTGKREEKRHPFDIQFENLSLVVGSEENEKVVVNEVSGRIRAGTMTALMGGSGAGKTSLLNALCGRAYYGKTSGTININGKKTNIDTCKDSTGFVPQDDIVYAELTVKENLMFAGKLRLPRGTPLSKIEDLADDVIADLGLTRVSSSIVGDVTRRGISGGEKKRVSIGLELMSKPSILFLDEPTSGLDSSSAMTVMGSLSNLVRNQGMTVCTVIHQPRKQIYDMCDSLILLGVGGNMVYHGSSSMAKDYFINLGYELGEGESIADWMIDISSGELGPTSITMDGNVRSEEAAIDNDDSDISYDEEPIEAVFQPLINENMDEGLKVEANRERLYDAWRRHFDSLGESEKQLYNKPLSMPSVGPVERIVANVFKSTKESKVGITLGNENEKVVVCELTGLFAATELQVGDEVIKVNGTSIVGTDSSHAIGMIKSQIGDITVVALRSSNTRPPARTFPSFFNQVSNQIKRCVLLFTRNIHAKILEILIIVFGTIIITLIEQPLSLNEDINPQIPSEYYVLTSVGEEPGLFDVSLNYIFRHSIESAGKVTGFGTKISTIIGVLVTLSSAKVITDKRVEFYREAASGYDISAYLLAVILFNTLEVTVKMTISSLFAYSLRNTATNPGNFVLQFILLGWTSSAWGFVFALLVPAQSVTLVCAFFAIFTNLLLSGANGAAIEYTDIYRRGGIFSLIPGLFAPNRYFVEAMAVNEFRSLSVQHGFTEFTLLDDGYEMHDGTYVDGTEKFLSVGFNSTSLAMNDPYVFEESRSGWFNNVLPCFLVGLTVRLLAFILLQLCDRKKMLKKPIVMSRGKYKLFLLCVVFASSLGVAIFTFIDRYGENGLCKVDDKTKLGDGTCDLEGNYNTKFCRKQDMIRKYPECECPNCEEEDKDIYDFMGTGYCDRYSSIFESLNTTECGWDGGDCVDLNRRKKEMMIKYPNCSTDDRDYEELGDGRCRGYLNKEECGWDGGDCDELNRRKKEMMSKYPNCSTDEWVYEILGDGSCWSIYNKEECGWDGGDCVEFNQKKNQYPDCVSLDDWNYESLGDGYCDWYRDFDNEECGWDDGDCL</sequence>
<dbReference type="Pfam" id="PF19055">
    <property type="entry name" value="ABC2_membrane_7"/>
    <property type="match status" value="1"/>
</dbReference>
<dbReference type="PANTHER" id="PTHR48041:SF91">
    <property type="entry name" value="ABC TRANSPORTER G FAMILY MEMBER 28"/>
    <property type="match status" value="1"/>
</dbReference>
<dbReference type="InterPro" id="IPR050352">
    <property type="entry name" value="ABCG_transporters"/>
</dbReference>
<proteinExistence type="predicted"/>
<keyword evidence="3 9" id="KW-0812">Transmembrane</keyword>
<dbReference type="Pfam" id="PF00595">
    <property type="entry name" value="PDZ"/>
    <property type="match status" value="1"/>
</dbReference>
<dbReference type="SMART" id="SM00228">
    <property type="entry name" value="PDZ"/>
    <property type="match status" value="1"/>
</dbReference>
<evidence type="ECO:0000259" key="12">
    <source>
        <dbReference type="PROSITE" id="PS50893"/>
    </source>
</evidence>
<evidence type="ECO:0000313" key="13">
    <source>
        <dbReference type="EMBL" id="GFH56884.1"/>
    </source>
</evidence>
<dbReference type="PANTHER" id="PTHR48041">
    <property type="entry name" value="ABC TRANSPORTER G FAMILY MEMBER 28"/>
    <property type="match status" value="1"/>
</dbReference>
<feature type="domain" description="PDZ" evidence="10">
    <location>
        <begin position="765"/>
        <end position="843"/>
    </location>
</feature>
<evidence type="ECO:0000256" key="5">
    <source>
        <dbReference type="ARBA" id="ARBA00022837"/>
    </source>
</evidence>
<keyword evidence="14" id="KW-1185">Reference proteome</keyword>
<keyword evidence="7 9" id="KW-1133">Transmembrane helix</keyword>
<feature type="transmembrane region" description="Helical" evidence="9">
    <location>
        <begin position="1051"/>
        <end position="1072"/>
    </location>
</feature>
<dbReference type="PROSITE" id="PS00211">
    <property type="entry name" value="ABC_TRANSPORTER_1"/>
    <property type="match status" value="1"/>
</dbReference>
<feature type="transmembrane region" description="Helical" evidence="9">
    <location>
        <begin position="1164"/>
        <end position="1188"/>
    </location>
</feature>
<evidence type="ECO:0000259" key="10">
    <source>
        <dbReference type="PROSITE" id="PS50106"/>
    </source>
</evidence>
<dbReference type="InterPro" id="IPR018247">
    <property type="entry name" value="EF_Hand_1_Ca_BS"/>
</dbReference>
<evidence type="ECO:0000256" key="9">
    <source>
        <dbReference type="SAM" id="Phobius"/>
    </source>
</evidence>
<evidence type="ECO:0000256" key="8">
    <source>
        <dbReference type="ARBA" id="ARBA00023136"/>
    </source>
</evidence>
<dbReference type="GO" id="GO:0016887">
    <property type="term" value="F:ATP hydrolysis activity"/>
    <property type="evidence" value="ECO:0007669"/>
    <property type="project" value="InterPro"/>
</dbReference>
<protein>
    <submittedName>
        <fullName evidence="13">Uncharacterized protein</fullName>
    </submittedName>
</protein>
<feature type="transmembrane region" description="Helical" evidence="9">
    <location>
        <begin position="1022"/>
        <end position="1044"/>
    </location>
</feature>
<evidence type="ECO:0000256" key="2">
    <source>
        <dbReference type="ARBA" id="ARBA00022448"/>
    </source>
</evidence>